<dbReference type="PROSITE" id="PS50043">
    <property type="entry name" value="HTH_LUXR_2"/>
    <property type="match status" value="1"/>
</dbReference>
<dbReference type="SMART" id="SM00421">
    <property type="entry name" value="HTH_LUXR"/>
    <property type="match status" value="1"/>
</dbReference>
<dbReference type="PANTHER" id="PTHR16305:SF35">
    <property type="entry name" value="TRANSCRIPTIONAL ACTIVATOR DOMAIN"/>
    <property type="match status" value="1"/>
</dbReference>
<dbReference type="GO" id="GO:0005524">
    <property type="term" value="F:ATP binding"/>
    <property type="evidence" value="ECO:0007669"/>
    <property type="project" value="UniProtKB-KW"/>
</dbReference>
<dbReference type="InterPro" id="IPR036388">
    <property type="entry name" value="WH-like_DNA-bd_sf"/>
</dbReference>
<dbReference type="OrthoDB" id="5476461at2"/>
<dbReference type="InterPro" id="IPR016032">
    <property type="entry name" value="Sig_transdc_resp-reg_C-effctor"/>
</dbReference>
<evidence type="ECO:0000256" key="2">
    <source>
        <dbReference type="ARBA" id="ARBA00022840"/>
    </source>
</evidence>
<dbReference type="PRINTS" id="PR00038">
    <property type="entry name" value="HTHLUXR"/>
</dbReference>
<dbReference type="EMBL" id="SMFZ01000002">
    <property type="protein sequence ID" value="TCK20278.1"/>
    <property type="molecule type" value="Genomic_DNA"/>
</dbReference>
<gene>
    <name evidence="5" type="ORF">EV378_4233</name>
</gene>
<dbReference type="Pfam" id="PF00196">
    <property type="entry name" value="GerE"/>
    <property type="match status" value="1"/>
</dbReference>
<dbReference type="SUPFAM" id="SSF52540">
    <property type="entry name" value="P-loop containing nucleoside triphosphate hydrolases"/>
    <property type="match status" value="1"/>
</dbReference>
<dbReference type="Proteomes" id="UP000295560">
    <property type="component" value="Unassembled WGS sequence"/>
</dbReference>
<feature type="compositionally biased region" description="Basic and acidic residues" evidence="3">
    <location>
        <begin position="889"/>
        <end position="903"/>
    </location>
</feature>
<feature type="compositionally biased region" description="Low complexity" evidence="3">
    <location>
        <begin position="879"/>
        <end position="888"/>
    </location>
</feature>
<dbReference type="GO" id="GO:0005737">
    <property type="term" value="C:cytoplasm"/>
    <property type="evidence" value="ECO:0007669"/>
    <property type="project" value="TreeGrafter"/>
</dbReference>
<evidence type="ECO:0000313" key="6">
    <source>
        <dbReference type="Proteomes" id="UP000295560"/>
    </source>
</evidence>
<evidence type="ECO:0000256" key="3">
    <source>
        <dbReference type="SAM" id="MobiDB-lite"/>
    </source>
</evidence>
<evidence type="ECO:0000259" key="4">
    <source>
        <dbReference type="PROSITE" id="PS50043"/>
    </source>
</evidence>
<accession>A0A4R1HF62</accession>
<protein>
    <submittedName>
        <fullName evidence="5">Regulatory LuxR family protein</fullName>
    </submittedName>
</protein>
<comment type="caution">
    <text evidence="5">The sequence shown here is derived from an EMBL/GenBank/DDBJ whole genome shotgun (WGS) entry which is preliminary data.</text>
</comment>
<evidence type="ECO:0000256" key="1">
    <source>
        <dbReference type="ARBA" id="ARBA00022741"/>
    </source>
</evidence>
<dbReference type="PROSITE" id="PS00622">
    <property type="entry name" value="HTH_LUXR_1"/>
    <property type="match status" value="1"/>
</dbReference>
<dbReference type="InterPro" id="IPR027417">
    <property type="entry name" value="P-loop_NTPase"/>
</dbReference>
<organism evidence="5 6">
    <name type="scientific">Pseudonocardia endophytica</name>
    <dbReference type="NCBI Taxonomy" id="401976"/>
    <lineage>
        <taxon>Bacteria</taxon>
        <taxon>Bacillati</taxon>
        <taxon>Actinomycetota</taxon>
        <taxon>Actinomycetes</taxon>
        <taxon>Pseudonocardiales</taxon>
        <taxon>Pseudonocardiaceae</taxon>
        <taxon>Pseudonocardia</taxon>
    </lineage>
</organism>
<dbReference type="GO" id="GO:0006355">
    <property type="term" value="P:regulation of DNA-templated transcription"/>
    <property type="evidence" value="ECO:0007669"/>
    <property type="project" value="InterPro"/>
</dbReference>
<dbReference type="GO" id="GO:0004016">
    <property type="term" value="F:adenylate cyclase activity"/>
    <property type="evidence" value="ECO:0007669"/>
    <property type="project" value="TreeGrafter"/>
</dbReference>
<dbReference type="InterPro" id="IPR000792">
    <property type="entry name" value="Tscrpt_reg_LuxR_C"/>
</dbReference>
<keyword evidence="6" id="KW-1185">Reference proteome</keyword>
<dbReference type="Pfam" id="PF13191">
    <property type="entry name" value="AAA_16"/>
    <property type="match status" value="1"/>
</dbReference>
<keyword evidence="1" id="KW-0547">Nucleotide-binding</keyword>
<feature type="region of interest" description="Disordered" evidence="3">
    <location>
        <begin position="879"/>
        <end position="903"/>
    </location>
</feature>
<keyword evidence="2" id="KW-0067">ATP-binding</keyword>
<proteinExistence type="predicted"/>
<dbReference type="AlphaFoldDB" id="A0A4R1HF62"/>
<sequence>MTAVPRPGAGIGLVGRDAERAELLAVLDRARSGRAGAVLLSGDAGVGKSRLVAELAGAAGDAHVVVGRCLDIGDASLPYLPFTEALSALRGPLPDLLDRWPALRRLAPWLEAEPDPAVDRPPDRELGRLQLFDGMLSALTAAGGERPLLLAVEDLHWADRSTRELLAFLLSRLDAQHLAVVGTYRSDDLHRRHPLRPVLAELARLPAVTRLDLAPLDLDRTRELVRALSGDAATTDEVARIADRSEGNAFFAEELVAAGCSGSSGSGGLPDGLAELLLARSEQLSAPARAVLRVASVADRSVRHELLAAASGLGVDELEAALREAVVHHVLVPDGQDAYSFRHALLREAVHDDLLPGERSRLHARFADLLAERPDEPGAAADLARHAFAAHDLPRALAASVRAASEAARRGGPAEMLLHLERALEIWPAVEDPESVAGAPETRLTREAAWAASASGDPERGAALGRRAVELADALGDRLDRADARIRYALRLLDVGALMEETVTVTDEAVALLEGDAPGPDLAWAHAVAGRAALRFDLLEPSRAHAERAAVVARAVLEAGAPDEATRRDVLAAEADALITCAFHAQIDGGAEGARTLLAEAVTLAAASGNPMVELRTMWNRGVSFLEDGMLDAAQQEFASGESRAADYGISWGGYGLDHKVGHLRVAFQRGEWDVAGRIAASVGPAVSAGVAGLVAAAGLLVSVARGELDDAEARIRSLGTVEPMHDQTALLLGQAGAECALWRSDPTTATERVDAALRRLRLEVPYHLGELVLSALGIAALADRAAAHPADADRFRAEADALLHSVETVAERGLPRGTAIGPEGRAWLLQARAEHTRVHDVPSPDAWTAVVDGFGYGDRYREAQARHRRAEALLARAGRAAANGSAGRRTDAGRDPDRPADPADLRRAAAEDLRAAAAVADELGARPLSGAVAALAAQSGTAIRAAADRAVGDAGRPVVGDVTTGPLTPREHAVLEQVALGLTNRRIGEELFISEKTVSVHLSRLMAKLGAAGRAEAVSLAYERGLLVAGDGSTRRAGRAT</sequence>
<dbReference type="InterPro" id="IPR041664">
    <property type="entry name" value="AAA_16"/>
</dbReference>
<dbReference type="Gene3D" id="1.10.10.10">
    <property type="entry name" value="Winged helix-like DNA-binding domain superfamily/Winged helix DNA-binding domain"/>
    <property type="match status" value="1"/>
</dbReference>
<dbReference type="PANTHER" id="PTHR16305">
    <property type="entry name" value="TESTICULAR SOLUBLE ADENYLYL CYCLASE"/>
    <property type="match status" value="1"/>
</dbReference>
<evidence type="ECO:0000313" key="5">
    <source>
        <dbReference type="EMBL" id="TCK20278.1"/>
    </source>
</evidence>
<name>A0A4R1HF62_PSEEN</name>
<feature type="domain" description="HTH luxR-type" evidence="4">
    <location>
        <begin position="961"/>
        <end position="1026"/>
    </location>
</feature>
<dbReference type="CDD" id="cd06170">
    <property type="entry name" value="LuxR_C_like"/>
    <property type="match status" value="1"/>
</dbReference>
<dbReference type="SUPFAM" id="SSF46894">
    <property type="entry name" value="C-terminal effector domain of the bipartite response regulators"/>
    <property type="match status" value="1"/>
</dbReference>
<reference evidence="5 6" key="1">
    <citation type="submission" date="2019-03" db="EMBL/GenBank/DDBJ databases">
        <title>Sequencing the genomes of 1000 actinobacteria strains.</title>
        <authorList>
            <person name="Klenk H.-P."/>
        </authorList>
    </citation>
    <scope>NUCLEOTIDE SEQUENCE [LARGE SCALE GENOMIC DNA]</scope>
    <source>
        <strain evidence="5 6">DSM 44969</strain>
    </source>
</reference>
<dbReference type="GO" id="GO:0003677">
    <property type="term" value="F:DNA binding"/>
    <property type="evidence" value="ECO:0007669"/>
    <property type="project" value="InterPro"/>
</dbReference>